<sequence>MIKLCKAENRNLFENKYIRINALNDDNSISDFAFIDDVAVNGQGTYQKVIKESGYLILLPLLNNIRLNMNGFNWKIEVNQSFIYYLEKGTIIDIEGEYSNDYSYFYSLFLVKEKQQIAKMIVPIDFERENRLEKIIRHDLFNVFLGKFDLRRESEIPMKKVERSWLVISLTGIFEIHNRLIESRDLLEIKSDEHVEFESLSENSLLMVIDY</sequence>
<gene>
    <name evidence="1" type="ORF">HX095_08035</name>
</gene>
<dbReference type="EMBL" id="JACALR010000003">
    <property type="protein sequence ID" value="MDM1551162.1"/>
    <property type="molecule type" value="Genomic_DNA"/>
</dbReference>
<evidence type="ECO:0008006" key="3">
    <source>
        <dbReference type="Google" id="ProtNLM"/>
    </source>
</evidence>
<dbReference type="AlphaFoldDB" id="A0AAW7DJQ6"/>
<organism evidence="1 2">
    <name type="scientific">Empedobacter falsenii</name>
    <dbReference type="NCBI Taxonomy" id="343874"/>
    <lineage>
        <taxon>Bacteria</taxon>
        <taxon>Pseudomonadati</taxon>
        <taxon>Bacteroidota</taxon>
        <taxon>Flavobacteriia</taxon>
        <taxon>Flavobacteriales</taxon>
        <taxon>Weeksellaceae</taxon>
        <taxon>Empedobacter</taxon>
    </lineage>
</organism>
<evidence type="ECO:0000313" key="2">
    <source>
        <dbReference type="Proteomes" id="UP001173578"/>
    </source>
</evidence>
<reference evidence="1" key="2">
    <citation type="journal article" date="2022" name="Sci. Total Environ.">
        <title>Prevalence, transmission, and molecular epidemiology of tet(X)-positive bacteria among humans, animals, and environmental niches in China: An epidemiological, and genomic-based study.</title>
        <authorList>
            <person name="Dong N."/>
            <person name="Zeng Y."/>
            <person name="Cai C."/>
            <person name="Sun C."/>
            <person name="Lu J."/>
            <person name="Liu C."/>
            <person name="Zhou H."/>
            <person name="Sun Q."/>
            <person name="Shu L."/>
            <person name="Wang H."/>
            <person name="Wang Y."/>
            <person name="Wang S."/>
            <person name="Wu C."/>
            <person name="Chan E.W."/>
            <person name="Chen G."/>
            <person name="Shen Z."/>
            <person name="Chen S."/>
            <person name="Zhang R."/>
        </authorList>
    </citation>
    <scope>NUCLEOTIDE SEQUENCE</scope>
    <source>
        <strain evidence="1">210</strain>
    </source>
</reference>
<evidence type="ECO:0000313" key="1">
    <source>
        <dbReference type="EMBL" id="MDM1551162.1"/>
    </source>
</evidence>
<accession>A0AAW7DJQ6</accession>
<dbReference type="RefSeq" id="WP_286485752.1">
    <property type="nucleotide sequence ID" value="NZ_JACALR010000003.1"/>
</dbReference>
<protein>
    <recommendedName>
        <fullName evidence="3">Quercetin 2,3-dioxygenase C-terminal cupin domain-containing protein</fullName>
    </recommendedName>
</protein>
<reference evidence="1" key="1">
    <citation type="submission" date="2020-06" db="EMBL/GenBank/DDBJ databases">
        <authorList>
            <person name="Dong N."/>
        </authorList>
    </citation>
    <scope>NUCLEOTIDE SEQUENCE</scope>
    <source>
        <strain evidence="1">210</strain>
    </source>
</reference>
<proteinExistence type="predicted"/>
<comment type="caution">
    <text evidence="1">The sequence shown here is derived from an EMBL/GenBank/DDBJ whole genome shotgun (WGS) entry which is preliminary data.</text>
</comment>
<dbReference type="Proteomes" id="UP001173578">
    <property type="component" value="Unassembled WGS sequence"/>
</dbReference>
<name>A0AAW7DJQ6_9FLAO</name>